<dbReference type="RefSeq" id="WP_281048269.1">
    <property type="nucleotide sequence ID" value="NZ_SMAK01000002.1"/>
</dbReference>
<evidence type="ECO:0000313" key="2">
    <source>
        <dbReference type="Proteomes" id="UP000295678"/>
    </source>
</evidence>
<organism evidence="1 2">
    <name type="scientific">Tepidamorphus gemmatus</name>
    <dbReference type="NCBI Taxonomy" id="747076"/>
    <lineage>
        <taxon>Bacteria</taxon>
        <taxon>Pseudomonadati</taxon>
        <taxon>Pseudomonadota</taxon>
        <taxon>Alphaproteobacteria</taxon>
        <taxon>Hyphomicrobiales</taxon>
        <taxon>Tepidamorphaceae</taxon>
        <taxon>Tepidamorphus</taxon>
    </lineage>
</organism>
<proteinExistence type="predicted"/>
<dbReference type="AlphaFoldDB" id="A0A4R3MJT8"/>
<name>A0A4R3MJT8_9HYPH</name>
<dbReference type="EMBL" id="SMAK01000002">
    <property type="protein sequence ID" value="TCT12694.1"/>
    <property type="molecule type" value="Genomic_DNA"/>
</dbReference>
<protein>
    <submittedName>
        <fullName evidence="1">Uncharacterized protein</fullName>
    </submittedName>
</protein>
<dbReference type="Proteomes" id="UP000295678">
    <property type="component" value="Unassembled WGS sequence"/>
</dbReference>
<reference evidence="1 2" key="1">
    <citation type="submission" date="2019-03" db="EMBL/GenBank/DDBJ databases">
        <title>Genomic Encyclopedia of Type Strains, Phase IV (KMG-IV): sequencing the most valuable type-strain genomes for metagenomic binning, comparative biology and taxonomic classification.</title>
        <authorList>
            <person name="Goeker M."/>
        </authorList>
    </citation>
    <scope>NUCLEOTIDE SEQUENCE [LARGE SCALE GENOMIC DNA]</scope>
    <source>
        <strain evidence="1 2">DSM 19345</strain>
    </source>
</reference>
<evidence type="ECO:0000313" key="1">
    <source>
        <dbReference type="EMBL" id="TCT12694.1"/>
    </source>
</evidence>
<sequence>MRVRDVLTALARLKASRVAQRRVRRVGGSIQIGLGVRLAMDRT</sequence>
<keyword evidence="2" id="KW-1185">Reference proteome</keyword>
<accession>A0A4R3MJT8</accession>
<comment type="caution">
    <text evidence="1">The sequence shown here is derived from an EMBL/GenBank/DDBJ whole genome shotgun (WGS) entry which is preliminary data.</text>
</comment>
<gene>
    <name evidence="1" type="ORF">EDC22_102380</name>
</gene>